<sequence length="704" mass="79195">MFKLIQKLFGGPIMRFLISEIEDSGLCDPCKQIQDLDLLMGQEEPINHHRSWTMLCQSAESGCKMCDAFVQFQELKRFPGQVSALARDFDKDMSWPGTGLTLRPHGVNSLFILEQRALFHHPFREVVSVWFELCTSDDSSLNSLLRARHLDPSSNSDTCFKILAKWIKMCKDDHPQCSWSSNHILPTRVIDVGSETEDPFLFESSGATGEWLTLSHCWGGSVPLKTTSDTLQKHKLSIPTASLPSTFRDAILLTRKLGFKYIWIDSLCIIQNVHEDWTLESSQMFRVYANAAINLSASAAHNSNEGIFQTADQKRYLSAVRTKLTCESESGGIRGEVGVRLQIGGNGPFVLLPEEPMHRRAWVLQESILSPRRIDFASTQLYWECRTSLHTERYPDSNDGSSFLEASGKDLYRMSPRKVETCVDLKGSANTDDLMSWWYAMLNDSYRNRGLTVDTDVLPALAGIAEEVAHRSGFHYKAGLWLEDIHRGLLWQPSTSLIRSKDEGCPSWSWTSARLPARDRRLALNHYAAGYRATILDVDVKSAGENEFGRVQSAALKLACHVHAFHDWSGTNVPIYNGYGGDFKAMRMASRYLSPARAVAYVIPPAGRVLCTLDVRPENTDSRGSEIIKRGAICAQIASFKCPDRRIHNCKSDDDVTEWKNIIYGLILEPVKDGLDVYKRIGLFEIAEEDGLTEGWPPQELTVV</sequence>
<proteinExistence type="predicted"/>
<accession>A0A1E1K4M7</accession>
<dbReference type="Proteomes" id="UP000178912">
    <property type="component" value="Unassembled WGS sequence"/>
</dbReference>
<dbReference type="PANTHER" id="PTHR33112:SF16">
    <property type="entry name" value="HETEROKARYON INCOMPATIBILITY DOMAIN-CONTAINING PROTEIN"/>
    <property type="match status" value="1"/>
</dbReference>
<dbReference type="AlphaFoldDB" id="A0A1E1K4M7"/>
<reference evidence="3" key="1">
    <citation type="submission" date="2016-03" db="EMBL/GenBank/DDBJ databases">
        <authorList>
            <person name="Guldener U."/>
        </authorList>
    </citation>
    <scope>NUCLEOTIDE SEQUENCE [LARGE SCALE GENOMIC DNA]</scope>
    <source>
        <strain evidence="3">04CH-RAC-A.6.1</strain>
    </source>
</reference>
<dbReference type="InterPro" id="IPR010730">
    <property type="entry name" value="HET"/>
</dbReference>
<organism evidence="2 3">
    <name type="scientific">Rhynchosporium agropyri</name>
    <dbReference type="NCBI Taxonomy" id="914238"/>
    <lineage>
        <taxon>Eukaryota</taxon>
        <taxon>Fungi</taxon>
        <taxon>Dikarya</taxon>
        <taxon>Ascomycota</taxon>
        <taxon>Pezizomycotina</taxon>
        <taxon>Leotiomycetes</taxon>
        <taxon>Helotiales</taxon>
        <taxon>Ploettnerulaceae</taxon>
        <taxon>Rhynchosporium</taxon>
    </lineage>
</organism>
<dbReference type="PANTHER" id="PTHR33112">
    <property type="entry name" value="DOMAIN PROTEIN, PUTATIVE-RELATED"/>
    <property type="match status" value="1"/>
</dbReference>
<dbReference type="Pfam" id="PF06985">
    <property type="entry name" value="HET"/>
    <property type="match status" value="1"/>
</dbReference>
<evidence type="ECO:0000313" key="2">
    <source>
        <dbReference type="EMBL" id="CZS93049.1"/>
    </source>
</evidence>
<name>A0A1E1K4M7_9HELO</name>
<evidence type="ECO:0000259" key="1">
    <source>
        <dbReference type="Pfam" id="PF06985"/>
    </source>
</evidence>
<protein>
    <recommendedName>
        <fullName evidence="1">Heterokaryon incompatibility domain-containing protein</fullName>
    </recommendedName>
</protein>
<keyword evidence="3" id="KW-1185">Reference proteome</keyword>
<feature type="domain" description="Heterokaryon incompatibility" evidence="1">
    <location>
        <begin position="211"/>
        <end position="366"/>
    </location>
</feature>
<gene>
    <name evidence="2" type="ORF">RAG0_03520</name>
</gene>
<evidence type="ECO:0000313" key="3">
    <source>
        <dbReference type="Proteomes" id="UP000178912"/>
    </source>
</evidence>
<dbReference type="OrthoDB" id="5362512at2759"/>
<dbReference type="EMBL" id="FJUX01000014">
    <property type="protein sequence ID" value="CZS93049.1"/>
    <property type="molecule type" value="Genomic_DNA"/>
</dbReference>